<dbReference type="Proteomes" id="UP000297872">
    <property type="component" value="Unassembled WGS sequence"/>
</dbReference>
<dbReference type="EMBL" id="SGVY01000011">
    <property type="protein sequence ID" value="TFH82618.1"/>
    <property type="molecule type" value="Genomic_DNA"/>
</dbReference>
<name>A0A4Y8VQI4_9BACT</name>
<organism evidence="1 2">
    <name type="scientific">Segatella hominis</name>
    <dbReference type="NCBI Taxonomy" id="2518605"/>
    <lineage>
        <taxon>Bacteria</taxon>
        <taxon>Pseudomonadati</taxon>
        <taxon>Bacteroidota</taxon>
        <taxon>Bacteroidia</taxon>
        <taxon>Bacteroidales</taxon>
        <taxon>Prevotellaceae</taxon>
        <taxon>Segatella</taxon>
    </lineage>
</organism>
<accession>A0A4Y8VQI4</accession>
<keyword evidence="2" id="KW-1185">Reference proteome</keyword>
<dbReference type="OrthoDB" id="665151at2"/>
<evidence type="ECO:0000313" key="1">
    <source>
        <dbReference type="EMBL" id="TFH82618.1"/>
    </source>
</evidence>
<sequence>MLFKSNRISTADFSFLRNVVRILPAKWKYLHRQINTNCIVGKSRSQHMENGYFTLILDRASNDTSNYNLPELITLSGILVWDKKKQDYSEVQLDISFGSLIGFYVKSKYENLDWAKVDLSQFLENDYGKNIDESRVVVDKNLGDLNSKDRNKLDLGDVFSVEVNEQIYYTIKSIGDGDYVAIDKNGGVFFLKHDPLSVKKIAKNVDEYLKNVL</sequence>
<reference evidence="1 2" key="1">
    <citation type="submission" date="2019-02" db="EMBL/GenBank/DDBJ databases">
        <title>Draft Genome Sequence of the Prevotella sp. BCRC 81118, Isolated from Human Feces.</title>
        <authorList>
            <person name="Huang C.-H."/>
        </authorList>
    </citation>
    <scope>NUCLEOTIDE SEQUENCE [LARGE SCALE GENOMIC DNA]</scope>
    <source>
        <strain evidence="1 2">BCRC 81118</strain>
    </source>
</reference>
<dbReference type="RefSeq" id="WP_134843114.1">
    <property type="nucleotide sequence ID" value="NZ_SGVY01000011.1"/>
</dbReference>
<dbReference type="AlphaFoldDB" id="A0A4Y8VQI4"/>
<dbReference type="GeneID" id="302994801"/>
<evidence type="ECO:0000313" key="2">
    <source>
        <dbReference type="Proteomes" id="UP000297872"/>
    </source>
</evidence>
<comment type="caution">
    <text evidence="1">The sequence shown here is derived from an EMBL/GenBank/DDBJ whole genome shotgun (WGS) entry which is preliminary data.</text>
</comment>
<gene>
    <name evidence="1" type="ORF">EXN75_05760</name>
</gene>
<protein>
    <submittedName>
        <fullName evidence="1">SMI1/KNR4 family protein</fullName>
    </submittedName>
</protein>
<proteinExistence type="predicted"/>